<protein>
    <submittedName>
        <fullName evidence="1">Uncharacterized protein</fullName>
    </submittedName>
</protein>
<proteinExistence type="predicted"/>
<comment type="caution">
    <text evidence="1">The sequence shown here is derived from an EMBL/GenBank/DDBJ whole genome shotgun (WGS) entry which is preliminary data.</text>
</comment>
<evidence type="ECO:0000313" key="2">
    <source>
        <dbReference type="Proteomes" id="UP001234297"/>
    </source>
</evidence>
<reference evidence="1 2" key="1">
    <citation type="journal article" date="2022" name="Hortic Res">
        <title>A haplotype resolved chromosomal level avocado genome allows analysis of novel avocado genes.</title>
        <authorList>
            <person name="Nath O."/>
            <person name="Fletcher S.J."/>
            <person name="Hayward A."/>
            <person name="Shaw L.M."/>
            <person name="Masouleh A.K."/>
            <person name="Furtado A."/>
            <person name="Henry R.J."/>
            <person name="Mitter N."/>
        </authorList>
    </citation>
    <scope>NUCLEOTIDE SEQUENCE [LARGE SCALE GENOMIC DNA]</scope>
    <source>
        <strain evidence="2">cv. Hass</strain>
    </source>
</reference>
<keyword evidence="2" id="KW-1185">Reference proteome</keyword>
<sequence length="162" mass="18086">MITAKGHNLDWLEEISRTAFIARGEEEIGAAQKFRIDLMLLVGTVRACCCNTLVPGAVRASCYTVIVDLVDAILEWCLQAFGGMVCLGLEYYALLGYVQWERQQYPIFPKDAQYNIVQVVVYAVGIHEHEVELGQRRHLSGGLLDVSVLAYHIVDSVLQNLS</sequence>
<accession>A0ACC2L328</accession>
<dbReference type="Proteomes" id="UP001234297">
    <property type="component" value="Chromosome 6"/>
</dbReference>
<gene>
    <name evidence="1" type="ORF">MRB53_021132</name>
</gene>
<evidence type="ECO:0000313" key="1">
    <source>
        <dbReference type="EMBL" id="KAJ8627825.1"/>
    </source>
</evidence>
<name>A0ACC2L328_PERAE</name>
<dbReference type="EMBL" id="CM056814">
    <property type="protein sequence ID" value="KAJ8627825.1"/>
    <property type="molecule type" value="Genomic_DNA"/>
</dbReference>
<organism evidence="1 2">
    <name type="scientific">Persea americana</name>
    <name type="common">Avocado</name>
    <dbReference type="NCBI Taxonomy" id="3435"/>
    <lineage>
        <taxon>Eukaryota</taxon>
        <taxon>Viridiplantae</taxon>
        <taxon>Streptophyta</taxon>
        <taxon>Embryophyta</taxon>
        <taxon>Tracheophyta</taxon>
        <taxon>Spermatophyta</taxon>
        <taxon>Magnoliopsida</taxon>
        <taxon>Magnoliidae</taxon>
        <taxon>Laurales</taxon>
        <taxon>Lauraceae</taxon>
        <taxon>Persea</taxon>
    </lineage>
</organism>